<protein>
    <submittedName>
        <fullName evidence="3">Probable LRR receptor-like serine/threonine-protein kinase At1g07650</fullName>
    </submittedName>
</protein>
<name>A0ABM1LM99_PRUMU</name>
<dbReference type="Proteomes" id="UP000694861">
    <property type="component" value="Linkage group LG3"/>
</dbReference>
<reference evidence="3" key="2">
    <citation type="submission" date="2025-08" db="UniProtKB">
        <authorList>
            <consortium name="RefSeq"/>
        </authorList>
    </citation>
    <scope>IDENTIFICATION</scope>
</reference>
<gene>
    <name evidence="3" type="primary">LOC107880784</name>
</gene>
<proteinExistence type="predicted"/>
<dbReference type="GeneID" id="107880784"/>
<feature type="chain" id="PRO_5045271036" evidence="1">
    <location>
        <begin position="33"/>
        <end position="111"/>
    </location>
</feature>
<sequence length="111" mass="12030">MARGVNCTAPKTIMNLIMLISVLCLCTKSVEVEEQASRLPAAEVEALKEIAKQLGKTDWNFNINPCNNDTNYWDTANTLGCNCSHPDGFCHVVSICGSLQSARVMSTSSCT</sequence>
<organism evidence="2 3">
    <name type="scientific">Prunus mume</name>
    <name type="common">Japanese apricot</name>
    <name type="synonym">Armeniaca mume</name>
    <dbReference type="NCBI Taxonomy" id="102107"/>
    <lineage>
        <taxon>Eukaryota</taxon>
        <taxon>Viridiplantae</taxon>
        <taxon>Streptophyta</taxon>
        <taxon>Embryophyta</taxon>
        <taxon>Tracheophyta</taxon>
        <taxon>Spermatophyta</taxon>
        <taxon>Magnoliopsida</taxon>
        <taxon>eudicotyledons</taxon>
        <taxon>Gunneridae</taxon>
        <taxon>Pentapetalae</taxon>
        <taxon>rosids</taxon>
        <taxon>fabids</taxon>
        <taxon>Rosales</taxon>
        <taxon>Rosaceae</taxon>
        <taxon>Amygdaloideae</taxon>
        <taxon>Amygdaleae</taxon>
        <taxon>Prunus</taxon>
    </lineage>
</organism>
<keyword evidence="2" id="KW-1185">Reference proteome</keyword>
<feature type="signal peptide" evidence="1">
    <location>
        <begin position="1"/>
        <end position="32"/>
    </location>
</feature>
<evidence type="ECO:0000313" key="2">
    <source>
        <dbReference type="Proteomes" id="UP000694861"/>
    </source>
</evidence>
<evidence type="ECO:0000256" key="1">
    <source>
        <dbReference type="SAM" id="SignalP"/>
    </source>
</evidence>
<reference evidence="2" key="1">
    <citation type="journal article" date="2012" name="Nat. Commun.">
        <title>The genome of Prunus mume.</title>
        <authorList>
            <person name="Zhang Q."/>
            <person name="Chen W."/>
            <person name="Sun L."/>
            <person name="Zhao F."/>
            <person name="Huang B."/>
            <person name="Yang W."/>
            <person name="Tao Y."/>
            <person name="Wang J."/>
            <person name="Yuan Z."/>
            <person name="Fan G."/>
            <person name="Xing Z."/>
            <person name="Han C."/>
            <person name="Pan H."/>
            <person name="Zhong X."/>
            <person name="Shi W."/>
            <person name="Liang X."/>
            <person name="Du D."/>
            <person name="Sun F."/>
            <person name="Xu Z."/>
            <person name="Hao R."/>
            <person name="Lv T."/>
            <person name="Lv Y."/>
            <person name="Zheng Z."/>
            <person name="Sun M."/>
            <person name="Luo L."/>
            <person name="Cai M."/>
            <person name="Gao Y."/>
            <person name="Wang J."/>
            <person name="Yin Y."/>
            <person name="Xu X."/>
            <person name="Cheng T."/>
            <person name="Wang J."/>
        </authorList>
    </citation>
    <scope>NUCLEOTIDE SEQUENCE [LARGE SCALE GENOMIC DNA]</scope>
</reference>
<dbReference type="RefSeq" id="XP_016648526.1">
    <property type="nucleotide sequence ID" value="XM_016793040.1"/>
</dbReference>
<keyword evidence="1" id="KW-0732">Signal</keyword>
<accession>A0ABM1LM99</accession>
<evidence type="ECO:0000313" key="3">
    <source>
        <dbReference type="RefSeq" id="XP_016648526.1"/>
    </source>
</evidence>